<dbReference type="OrthoDB" id="9793216at2"/>
<proteinExistence type="predicted"/>
<dbReference type="SUPFAM" id="SSF109854">
    <property type="entry name" value="DinB/YfiT-like putative metalloenzymes"/>
    <property type="match status" value="1"/>
</dbReference>
<organism evidence="2 3">
    <name type="scientific">Aquimarina amphilecti</name>
    <dbReference type="NCBI Taxonomy" id="1038014"/>
    <lineage>
        <taxon>Bacteria</taxon>
        <taxon>Pseudomonadati</taxon>
        <taxon>Bacteroidota</taxon>
        <taxon>Flavobacteriia</taxon>
        <taxon>Flavobacteriales</taxon>
        <taxon>Flavobacteriaceae</taxon>
        <taxon>Aquimarina</taxon>
    </lineage>
</organism>
<dbReference type="Pfam" id="PF12867">
    <property type="entry name" value="DinB_2"/>
    <property type="match status" value="1"/>
</dbReference>
<dbReference type="Gene3D" id="1.20.120.450">
    <property type="entry name" value="dinb family like domain"/>
    <property type="match status" value="1"/>
</dbReference>
<accession>A0A1H7I179</accession>
<dbReference type="InterPro" id="IPR024775">
    <property type="entry name" value="DinB-like"/>
</dbReference>
<dbReference type="STRING" id="1038014.SAMN04487910_0827"/>
<feature type="domain" description="DinB-like" evidence="1">
    <location>
        <begin position="36"/>
        <end position="165"/>
    </location>
</feature>
<dbReference type="RefSeq" id="WP_091405928.1">
    <property type="nucleotide sequence ID" value="NZ_FOAB01000001.1"/>
</dbReference>
<dbReference type="InterPro" id="IPR034660">
    <property type="entry name" value="DinB/YfiT-like"/>
</dbReference>
<dbReference type="Proteomes" id="UP000198521">
    <property type="component" value="Unassembled WGS sequence"/>
</dbReference>
<gene>
    <name evidence="2" type="ORF">SAMN04487910_0827</name>
</gene>
<reference evidence="2 3" key="1">
    <citation type="submission" date="2016-10" db="EMBL/GenBank/DDBJ databases">
        <authorList>
            <person name="de Groot N.N."/>
        </authorList>
    </citation>
    <scope>NUCLEOTIDE SEQUENCE [LARGE SCALE GENOMIC DNA]</scope>
    <source>
        <strain evidence="2 3">DSM 25232</strain>
    </source>
</reference>
<dbReference type="EMBL" id="FOAB01000001">
    <property type="protein sequence ID" value="SEK56296.1"/>
    <property type="molecule type" value="Genomic_DNA"/>
</dbReference>
<evidence type="ECO:0000313" key="2">
    <source>
        <dbReference type="EMBL" id="SEK56296.1"/>
    </source>
</evidence>
<dbReference type="AlphaFoldDB" id="A0A1H7I179"/>
<sequence length="170" mass="19444">MQSLLAQGEYNPYYGSFIDKAESNNIIEGLQLGKKKFIDFVNAIPKEKLTYAYEDGKWTIAEVIQHIIDTERIFSYRALRFARKDQEPLIGFDQDAYVPNSNANTYSAEELIEDFEAVRNSSITLYKRFTTDMLTQIGEASGSPMSTRAAGYILSGHQNHHVEVIKERYL</sequence>
<evidence type="ECO:0000259" key="1">
    <source>
        <dbReference type="Pfam" id="PF12867"/>
    </source>
</evidence>
<evidence type="ECO:0000313" key="3">
    <source>
        <dbReference type="Proteomes" id="UP000198521"/>
    </source>
</evidence>
<name>A0A1H7I179_AQUAM</name>
<protein>
    <submittedName>
        <fullName evidence="2">DinB superfamily protein</fullName>
    </submittedName>
</protein>
<keyword evidence="3" id="KW-1185">Reference proteome</keyword>